<dbReference type="OrthoDB" id="21151at2759"/>
<evidence type="ECO:0000256" key="10">
    <source>
        <dbReference type="ARBA" id="ARBA00023054"/>
    </source>
</evidence>
<evidence type="ECO:0000256" key="14">
    <source>
        <dbReference type="SAM" id="Phobius"/>
    </source>
</evidence>
<evidence type="ECO:0000256" key="12">
    <source>
        <dbReference type="ARBA" id="ARBA00023242"/>
    </source>
</evidence>
<name>A0A4U0XJ11_9PEZI</name>
<feature type="region of interest" description="Disordered" evidence="13">
    <location>
        <begin position="47"/>
        <end position="78"/>
    </location>
</feature>
<evidence type="ECO:0000313" key="17">
    <source>
        <dbReference type="Proteomes" id="UP000309340"/>
    </source>
</evidence>
<dbReference type="PANTHER" id="PTHR15989">
    <property type="entry name" value="VEZATIN"/>
    <property type="match status" value="1"/>
</dbReference>
<keyword evidence="12" id="KW-0539">Nucleus</keyword>
<feature type="transmembrane region" description="Helical" evidence="14">
    <location>
        <begin position="184"/>
        <end position="203"/>
    </location>
</feature>
<dbReference type="InterPro" id="IPR026858">
    <property type="entry name" value="Vezatin"/>
</dbReference>
<comment type="subcellular location">
    <subcellularLocation>
        <location evidence="2">Cell junction</location>
        <location evidence="2">Adherens junction</location>
    </subcellularLocation>
    <subcellularLocation>
        <location evidence="3">Cell membrane</location>
        <topology evidence="3">Multi-pass membrane protein</topology>
    </subcellularLocation>
    <subcellularLocation>
        <location evidence="1">Nucleus</location>
    </subcellularLocation>
</comment>
<evidence type="ECO:0000256" key="9">
    <source>
        <dbReference type="ARBA" id="ARBA00022989"/>
    </source>
</evidence>
<evidence type="ECO:0000256" key="7">
    <source>
        <dbReference type="ARBA" id="ARBA00022692"/>
    </source>
</evidence>
<dbReference type="STRING" id="329884.A0A4U0XJ11"/>
<feature type="domain" description="Myosin-binding" evidence="15">
    <location>
        <begin position="162"/>
        <end position="454"/>
    </location>
</feature>
<evidence type="ECO:0000256" key="3">
    <source>
        <dbReference type="ARBA" id="ARBA00004651"/>
    </source>
</evidence>
<evidence type="ECO:0000313" key="16">
    <source>
        <dbReference type="EMBL" id="TKA76311.1"/>
    </source>
</evidence>
<comment type="similarity">
    <text evidence="4">Belongs to the vezatin family.</text>
</comment>
<evidence type="ECO:0000256" key="4">
    <source>
        <dbReference type="ARBA" id="ARBA00007245"/>
    </source>
</evidence>
<comment type="caution">
    <text evidence="16">The sequence shown here is derived from an EMBL/GenBank/DDBJ whole genome shotgun (WGS) entry which is preliminary data.</text>
</comment>
<reference evidence="16 17" key="1">
    <citation type="submission" date="2017-03" db="EMBL/GenBank/DDBJ databases">
        <title>Genomes of endolithic fungi from Antarctica.</title>
        <authorList>
            <person name="Coleine C."/>
            <person name="Masonjones S."/>
            <person name="Stajich J.E."/>
        </authorList>
    </citation>
    <scope>NUCLEOTIDE SEQUENCE [LARGE SCALE GENOMIC DNA]</scope>
    <source>
        <strain evidence="16 17">CCFEE 5184</strain>
    </source>
</reference>
<keyword evidence="17" id="KW-1185">Reference proteome</keyword>
<keyword evidence="10" id="KW-0175">Coiled coil</keyword>
<dbReference type="Proteomes" id="UP000309340">
    <property type="component" value="Unassembled WGS sequence"/>
</dbReference>
<evidence type="ECO:0000256" key="13">
    <source>
        <dbReference type="SAM" id="MobiDB-lite"/>
    </source>
</evidence>
<dbReference type="GO" id="GO:0098609">
    <property type="term" value="P:cell-cell adhesion"/>
    <property type="evidence" value="ECO:0007669"/>
    <property type="project" value="InterPro"/>
</dbReference>
<dbReference type="PANTHER" id="PTHR15989:SF5">
    <property type="entry name" value="VEZATIN"/>
    <property type="match status" value="1"/>
</dbReference>
<evidence type="ECO:0000256" key="11">
    <source>
        <dbReference type="ARBA" id="ARBA00023136"/>
    </source>
</evidence>
<keyword evidence="11 14" id="KW-0472">Membrane</keyword>
<keyword evidence="8" id="KW-0965">Cell junction</keyword>
<dbReference type="AlphaFoldDB" id="A0A4U0XJ11"/>
<dbReference type="GO" id="GO:0005886">
    <property type="term" value="C:plasma membrane"/>
    <property type="evidence" value="ECO:0007669"/>
    <property type="project" value="UniProtKB-SubCell"/>
</dbReference>
<evidence type="ECO:0000256" key="6">
    <source>
        <dbReference type="ARBA" id="ARBA00022475"/>
    </source>
</evidence>
<organism evidence="16 17">
    <name type="scientific">Friedmanniomyces simplex</name>
    <dbReference type="NCBI Taxonomy" id="329884"/>
    <lineage>
        <taxon>Eukaryota</taxon>
        <taxon>Fungi</taxon>
        <taxon>Dikarya</taxon>
        <taxon>Ascomycota</taxon>
        <taxon>Pezizomycotina</taxon>
        <taxon>Dothideomycetes</taxon>
        <taxon>Dothideomycetidae</taxon>
        <taxon>Mycosphaerellales</taxon>
        <taxon>Teratosphaeriaceae</taxon>
        <taxon>Friedmanniomyces</taxon>
    </lineage>
</organism>
<feature type="transmembrane region" description="Helical" evidence="14">
    <location>
        <begin position="152"/>
        <end position="172"/>
    </location>
</feature>
<dbReference type="GO" id="GO:0005634">
    <property type="term" value="C:nucleus"/>
    <property type="evidence" value="ECO:0007669"/>
    <property type="project" value="UniProtKB-SubCell"/>
</dbReference>
<evidence type="ECO:0000256" key="5">
    <source>
        <dbReference type="ARBA" id="ARBA00018125"/>
    </source>
</evidence>
<evidence type="ECO:0000256" key="1">
    <source>
        <dbReference type="ARBA" id="ARBA00004123"/>
    </source>
</evidence>
<dbReference type="EMBL" id="NAJQ01000167">
    <property type="protein sequence ID" value="TKA76311.1"/>
    <property type="molecule type" value="Genomic_DNA"/>
</dbReference>
<evidence type="ECO:0000256" key="8">
    <source>
        <dbReference type="ARBA" id="ARBA00022949"/>
    </source>
</evidence>
<keyword evidence="7 14" id="KW-0812">Transmembrane</keyword>
<evidence type="ECO:0000256" key="2">
    <source>
        <dbReference type="ARBA" id="ARBA00004536"/>
    </source>
</evidence>
<dbReference type="GO" id="GO:0017022">
    <property type="term" value="F:myosin binding"/>
    <property type="evidence" value="ECO:0007669"/>
    <property type="project" value="InterPro"/>
</dbReference>
<keyword evidence="6" id="KW-1003">Cell membrane</keyword>
<feature type="region of interest" description="Disordered" evidence="13">
    <location>
        <begin position="564"/>
        <end position="623"/>
    </location>
</feature>
<feature type="compositionally biased region" description="Low complexity" evidence="13">
    <location>
        <begin position="599"/>
        <end position="615"/>
    </location>
</feature>
<sequence>MEWRPSTLAPLWPHTSKGTYDPDLSSYDFDDGETPLAVEPDRFPAHSFAPASTCATAKRRPRGSLLPHPPEVDQDAPSSIGRIHNAWSTAVNSRLGRADNARFLEHFRYIIVASQLLSEYLDQGSLQGAQPQTPGLDGAGDESGIPSVKSSLYGAAATAVVAFALVYLIHWARSSQGGFISKGRVALAVTVFAVLASLGYAYIRRQWLKFLRRHAVGTASTMTANWQAFEMSSSSALAFVQEVELVSKGYKLSIPLPPVSRIEENGPSRRCGRLRKVLHNAYATLIPTCIEACATLRTLIDEDDLERYFEVYDVNAQDAKEASGEDALGVLEDDPESLKSLRLLSYRASVLRRVTLCSLMALEADGGKPDFKRWRRATEVIEALSSALADFADKLRHILSAMETINLPLTPVKTGSVGGGGIGGFHSAAREKMRGQVRKISMLSSGIRGLQAKMQILREETNKALGQQSEDLTDLGPSLMAQYESIGVDLRELMQACENGKAVLQSNIHKHEHRISLASTSNGSGGSMGGIRSPVSSLGGLTAVEEGGGDGTLADALKVLNGGSSTGTGTGTGTFSNRSSLATTPSDEEQVFEAVALPRQRQSQNHSQSQSQSQRGLPTTPLTREERVARMQEERERQALLRAKRESNTHMLRELETVMKLRPRARARTGGGSEVGRVTSI</sequence>
<evidence type="ECO:0000259" key="15">
    <source>
        <dbReference type="Pfam" id="PF12632"/>
    </source>
</evidence>
<dbReference type="Pfam" id="PF12632">
    <property type="entry name" value="Vezatin"/>
    <property type="match status" value="1"/>
</dbReference>
<dbReference type="InterPro" id="IPR026859">
    <property type="entry name" value="Myosin-bd"/>
</dbReference>
<protein>
    <recommendedName>
        <fullName evidence="5">Vezatin</fullName>
    </recommendedName>
</protein>
<proteinExistence type="inferred from homology"/>
<feature type="compositionally biased region" description="Polar residues" evidence="13">
    <location>
        <begin position="575"/>
        <end position="585"/>
    </location>
</feature>
<keyword evidence="9 14" id="KW-1133">Transmembrane helix</keyword>
<accession>A0A4U0XJ11</accession>
<gene>
    <name evidence="16" type="ORF">B0A55_04195</name>
</gene>